<name>J3CEE1_9FLAO</name>
<accession>J3CEE1</accession>
<dbReference type="Proteomes" id="UP000007509">
    <property type="component" value="Unassembled WGS sequence"/>
</dbReference>
<dbReference type="EMBL" id="AKJY01000065">
    <property type="protein sequence ID" value="EJL69786.1"/>
    <property type="molecule type" value="Genomic_DNA"/>
</dbReference>
<dbReference type="InterPro" id="IPR046732">
    <property type="entry name" value="DUF6624"/>
</dbReference>
<reference evidence="1 2" key="1">
    <citation type="journal article" date="2012" name="J. Bacteriol.">
        <title>Twenty-one genome sequences from Pseudomonas species and 19 genome sequences from diverse bacteria isolated from the rhizosphere and endosphere of Populus deltoides.</title>
        <authorList>
            <person name="Brown S.D."/>
            <person name="Utturkar S.M."/>
            <person name="Klingeman D.M."/>
            <person name="Johnson C.M."/>
            <person name="Martin S.L."/>
            <person name="Land M.L."/>
            <person name="Lu T.Y."/>
            <person name="Schadt C.W."/>
            <person name="Doktycz M.J."/>
            <person name="Pelletier D.A."/>
        </authorList>
    </citation>
    <scope>NUCLEOTIDE SEQUENCE [LARGE SCALE GENOMIC DNA]</scope>
    <source>
        <strain evidence="1 2">CF314</strain>
    </source>
</reference>
<dbReference type="AlphaFoldDB" id="J3CEE1"/>
<dbReference type="OrthoDB" id="1164858at2"/>
<evidence type="ECO:0000313" key="2">
    <source>
        <dbReference type="Proteomes" id="UP000007509"/>
    </source>
</evidence>
<proteinExistence type="predicted"/>
<dbReference type="PATRIC" id="fig|1144316.3.peg.3098"/>
<gene>
    <name evidence="1" type="ORF">PMI13_03078</name>
</gene>
<sequence length="197" mass="23007">MYTKFHYILLIFALCFFGCKKEEKTDSYFKVRKTLEKVLEDDQKYRQQATTDWWKEQGKLDRKNIKIVTKIIDSLGWLGKDKIGKDANLALFIAIQHADKLSTMEKYLPMLKEAANKGNAEKGQAAYLIDRVELLNKRKQIYGTQYSIKENGTAFIENLIDSANVNSRRKSMDLYPIEKYIRMIDSSNSVENTQKIR</sequence>
<evidence type="ECO:0000313" key="1">
    <source>
        <dbReference type="EMBL" id="EJL69786.1"/>
    </source>
</evidence>
<organism evidence="1 2">
    <name type="scientific">Chryseobacterium populi</name>
    <dbReference type="NCBI Taxonomy" id="1144316"/>
    <lineage>
        <taxon>Bacteria</taxon>
        <taxon>Pseudomonadati</taxon>
        <taxon>Bacteroidota</taxon>
        <taxon>Flavobacteriia</taxon>
        <taxon>Flavobacteriales</taxon>
        <taxon>Weeksellaceae</taxon>
        <taxon>Chryseobacterium group</taxon>
        <taxon>Chryseobacterium</taxon>
    </lineage>
</organism>
<dbReference type="RefSeq" id="WP_007845163.1">
    <property type="nucleotide sequence ID" value="NZ_AKJY01000065.1"/>
</dbReference>
<comment type="caution">
    <text evidence="1">The sequence shown here is derived from an EMBL/GenBank/DDBJ whole genome shotgun (WGS) entry which is preliminary data.</text>
</comment>
<protein>
    <submittedName>
        <fullName evidence="1">Uncharacterized protein</fullName>
    </submittedName>
</protein>
<keyword evidence="2" id="KW-1185">Reference proteome</keyword>
<dbReference type="Pfam" id="PF20329">
    <property type="entry name" value="DUF6624"/>
    <property type="match status" value="1"/>
</dbReference>